<dbReference type="Pfam" id="PF01580">
    <property type="entry name" value="FtsK_SpoIIIE"/>
    <property type="match status" value="1"/>
</dbReference>
<comment type="similarity">
    <text evidence="2">Belongs to the FtsK/SpoIIIE/SftA family.</text>
</comment>
<dbReference type="GO" id="GO:0003677">
    <property type="term" value="F:DNA binding"/>
    <property type="evidence" value="ECO:0007669"/>
    <property type="project" value="UniProtKB-KW"/>
</dbReference>
<keyword evidence="4" id="KW-0132">Cell division</keyword>
<proteinExistence type="inferred from homology"/>
<gene>
    <name evidence="17" type="ORF">E3J62_01430</name>
</gene>
<reference evidence="17 18" key="1">
    <citation type="submission" date="2019-03" db="EMBL/GenBank/DDBJ databases">
        <title>Metabolic potential of uncultured bacteria and archaea associated with petroleum seepage in deep-sea sediments.</title>
        <authorList>
            <person name="Dong X."/>
            <person name="Hubert C."/>
        </authorList>
    </citation>
    <scope>NUCLEOTIDE SEQUENCE [LARGE SCALE GENOMIC DNA]</scope>
    <source>
        <strain evidence="17">E44_bin18</strain>
    </source>
</reference>
<dbReference type="PANTHER" id="PTHR22683:SF41">
    <property type="entry name" value="DNA TRANSLOCASE FTSK"/>
    <property type="match status" value="1"/>
</dbReference>
<dbReference type="InterPro" id="IPR036390">
    <property type="entry name" value="WH_DNA-bd_sf"/>
</dbReference>
<dbReference type="Pfam" id="PF13491">
    <property type="entry name" value="FtsK_4TM"/>
    <property type="match status" value="1"/>
</dbReference>
<dbReference type="InterPro" id="IPR036388">
    <property type="entry name" value="WH-like_DNA-bd_sf"/>
</dbReference>
<keyword evidence="11 15" id="KW-0472">Membrane</keyword>
<dbReference type="SMART" id="SM00382">
    <property type="entry name" value="AAA"/>
    <property type="match status" value="1"/>
</dbReference>
<evidence type="ECO:0000256" key="9">
    <source>
        <dbReference type="ARBA" id="ARBA00022989"/>
    </source>
</evidence>
<dbReference type="InterPro" id="IPR050206">
    <property type="entry name" value="FtsK/SpoIIIE/SftA"/>
</dbReference>
<evidence type="ECO:0000256" key="8">
    <source>
        <dbReference type="ARBA" id="ARBA00022840"/>
    </source>
</evidence>
<feature type="domain" description="FtsK" evidence="16">
    <location>
        <begin position="405"/>
        <end position="591"/>
    </location>
</feature>
<dbReference type="Pfam" id="PF17854">
    <property type="entry name" value="FtsK_alpha"/>
    <property type="match status" value="1"/>
</dbReference>
<dbReference type="PANTHER" id="PTHR22683">
    <property type="entry name" value="SPORULATION PROTEIN RELATED"/>
    <property type="match status" value="1"/>
</dbReference>
<comment type="subunit">
    <text evidence="13">Homohexamer. Forms a ring that surrounds DNA.</text>
</comment>
<evidence type="ECO:0000259" key="16">
    <source>
        <dbReference type="PROSITE" id="PS50901"/>
    </source>
</evidence>
<comment type="subcellular location">
    <subcellularLocation>
        <location evidence="1">Cell membrane</location>
        <topology evidence="1">Multi-pass membrane protein</topology>
    </subcellularLocation>
</comment>
<dbReference type="GO" id="GO:0005524">
    <property type="term" value="F:ATP binding"/>
    <property type="evidence" value="ECO:0007669"/>
    <property type="project" value="UniProtKB-UniRule"/>
</dbReference>
<feature type="transmembrane region" description="Helical" evidence="15">
    <location>
        <begin position="83"/>
        <end position="108"/>
    </location>
</feature>
<evidence type="ECO:0000256" key="6">
    <source>
        <dbReference type="ARBA" id="ARBA00022741"/>
    </source>
</evidence>
<keyword evidence="8 14" id="KW-0067">ATP-binding</keyword>
<dbReference type="SUPFAM" id="SSF52540">
    <property type="entry name" value="P-loop containing nucleoside triphosphate hydrolases"/>
    <property type="match status" value="1"/>
</dbReference>
<dbReference type="Proteomes" id="UP000315525">
    <property type="component" value="Unassembled WGS sequence"/>
</dbReference>
<keyword evidence="10" id="KW-0238">DNA-binding</keyword>
<evidence type="ECO:0000256" key="2">
    <source>
        <dbReference type="ARBA" id="ARBA00006474"/>
    </source>
</evidence>
<evidence type="ECO:0000256" key="7">
    <source>
        <dbReference type="ARBA" id="ARBA00022829"/>
    </source>
</evidence>
<dbReference type="SUPFAM" id="SSF46785">
    <property type="entry name" value="Winged helix' DNA-binding domain"/>
    <property type="match status" value="1"/>
</dbReference>
<dbReference type="Gene3D" id="3.30.980.40">
    <property type="match status" value="1"/>
</dbReference>
<sequence>MTRQVVRVAFYALGGALGLAAGYFFFKVLWHILLKTSSERKREVLAFLFLILTILIFVSLISYSPLDYPKTVTGGAVSSLGGVFGALTAHWLFRVLGYFAYMVPLSLLVWTANRMRGWDMEVLGKRTILSVVVVVLLALLISIVPPPVKTEAFRFAGELGGFLADLFLKVFGKVGAYVVGCGLMVAVLSSEQKVRNSINWIIGPLKRRRIKIRYPTVAKPKRANKKKQKSTQVDLPQEVVETRPQVSEERKAVPEPVSTLTGELADDEYQEEFLSILAEPPPVAPAETKEDLRRNSERVEKKLLDYGIGGRVVHVAAGPVITRYEFEPAAGVKVSRVAGLADDLALAMKAERIRIVAPIPGKAAIGIEIPNKRKVDVYLRDVLGSDHYRASKSRLTIALGKDIAGESIVSDVARMPHLLIAGATGSGKSVAINSMVASILYGASPSEVRFLMIDPKRLELPVYNGVPHQITPVLTEPKKSLDQLKEVIIWMDMRYREFATVGVRDIEGYNNKMPKKKPYIVIIVDELADLMITAPTEIEETLTRLAQMSRAVGIHLILATQRPSVDVITGLIKANFPARIAFQVASKTDSRTILDMNGAEKLLGRGDMLFLPPGKGEPVRIHGAYISTQEAKRIARLWSRKHLATMLARFFPKDKVSEVIRIVMEEDVVDSIVDRRTPGRREALLSLAQKLASEKLMDEEEAFSTFYGMEYYPKLDEKAQSEQESKRSYLSGDGELDELFENAKNLVVRHKIASVSLLQRRLRIGYARAGRLIDQLERQGIVGPYSGSKAREVLVSEERQIQL</sequence>
<dbReference type="CDD" id="cd01127">
    <property type="entry name" value="TrwB_TraG_TraD_VirD4"/>
    <property type="match status" value="1"/>
</dbReference>
<dbReference type="Gene3D" id="3.40.50.300">
    <property type="entry name" value="P-loop containing nucleotide triphosphate hydrolases"/>
    <property type="match status" value="1"/>
</dbReference>
<evidence type="ECO:0000256" key="12">
    <source>
        <dbReference type="ARBA" id="ARBA00023306"/>
    </source>
</evidence>
<comment type="caution">
    <text evidence="17">The sequence shown here is derived from an EMBL/GenBank/DDBJ whole genome shotgun (WGS) entry which is preliminary data.</text>
</comment>
<dbReference type="InterPro" id="IPR003593">
    <property type="entry name" value="AAA+_ATPase"/>
</dbReference>
<evidence type="ECO:0000256" key="15">
    <source>
        <dbReference type="SAM" id="Phobius"/>
    </source>
</evidence>
<evidence type="ECO:0000256" key="13">
    <source>
        <dbReference type="ARBA" id="ARBA00025923"/>
    </source>
</evidence>
<evidence type="ECO:0000256" key="10">
    <source>
        <dbReference type="ARBA" id="ARBA00023125"/>
    </source>
</evidence>
<feature type="transmembrane region" description="Helical" evidence="15">
    <location>
        <begin position="12"/>
        <end position="32"/>
    </location>
</feature>
<keyword evidence="5 15" id="KW-0812">Transmembrane</keyword>
<dbReference type="InterPro" id="IPR027417">
    <property type="entry name" value="P-loop_NTPase"/>
</dbReference>
<keyword evidence="12" id="KW-0131">Cell cycle</keyword>
<keyword evidence="9 15" id="KW-1133">Transmembrane helix</keyword>
<accession>A0A523UY84</accession>
<evidence type="ECO:0000256" key="3">
    <source>
        <dbReference type="ARBA" id="ARBA00022475"/>
    </source>
</evidence>
<keyword evidence="6 14" id="KW-0547">Nucleotide-binding</keyword>
<feature type="transmembrane region" description="Helical" evidence="15">
    <location>
        <begin position="128"/>
        <end position="146"/>
    </location>
</feature>
<evidence type="ECO:0000256" key="11">
    <source>
        <dbReference type="ARBA" id="ARBA00023136"/>
    </source>
</evidence>
<organism evidence="17 18">
    <name type="scientific">candidate division TA06 bacterium</name>
    <dbReference type="NCBI Taxonomy" id="2250710"/>
    <lineage>
        <taxon>Bacteria</taxon>
        <taxon>Bacteria division TA06</taxon>
    </lineage>
</organism>
<dbReference type="Pfam" id="PF09397">
    <property type="entry name" value="FtsK_gamma"/>
    <property type="match status" value="1"/>
</dbReference>
<keyword evidence="7" id="KW-0159">Chromosome partition</keyword>
<evidence type="ECO:0000256" key="4">
    <source>
        <dbReference type="ARBA" id="ARBA00022618"/>
    </source>
</evidence>
<feature type="transmembrane region" description="Helical" evidence="15">
    <location>
        <begin position="44"/>
        <end position="63"/>
    </location>
</feature>
<dbReference type="Gene3D" id="1.10.10.10">
    <property type="entry name" value="Winged helix-like DNA-binding domain superfamily/Winged helix DNA-binding domain"/>
    <property type="match status" value="1"/>
</dbReference>
<feature type="binding site" evidence="14">
    <location>
        <begin position="422"/>
        <end position="429"/>
    </location>
    <ligand>
        <name>ATP</name>
        <dbReference type="ChEBI" id="CHEBI:30616"/>
    </ligand>
</feature>
<name>A0A523UY84_UNCT6</name>
<evidence type="ECO:0000256" key="5">
    <source>
        <dbReference type="ARBA" id="ARBA00022692"/>
    </source>
</evidence>
<protein>
    <submittedName>
        <fullName evidence="17">DNA translocase FtsK</fullName>
    </submittedName>
</protein>
<dbReference type="GO" id="GO:0051301">
    <property type="term" value="P:cell division"/>
    <property type="evidence" value="ECO:0007669"/>
    <property type="project" value="UniProtKB-KW"/>
</dbReference>
<evidence type="ECO:0000256" key="14">
    <source>
        <dbReference type="PROSITE-ProRule" id="PRU00289"/>
    </source>
</evidence>
<dbReference type="InterPro" id="IPR041027">
    <property type="entry name" value="FtsK_alpha"/>
</dbReference>
<evidence type="ECO:0000313" key="17">
    <source>
        <dbReference type="EMBL" id="TET47463.1"/>
    </source>
</evidence>
<dbReference type="SMART" id="SM00843">
    <property type="entry name" value="Ftsk_gamma"/>
    <property type="match status" value="1"/>
</dbReference>
<evidence type="ECO:0000313" key="18">
    <source>
        <dbReference type="Proteomes" id="UP000315525"/>
    </source>
</evidence>
<dbReference type="PROSITE" id="PS50901">
    <property type="entry name" value="FTSK"/>
    <property type="match status" value="1"/>
</dbReference>
<dbReference type="GO" id="GO:0007059">
    <property type="term" value="P:chromosome segregation"/>
    <property type="evidence" value="ECO:0007669"/>
    <property type="project" value="UniProtKB-KW"/>
</dbReference>
<evidence type="ECO:0000256" key="1">
    <source>
        <dbReference type="ARBA" id="ARBA00004651"/>
    </source>
</evidence>
<keyword evidence="3" id="KW-1003">Cell membrane</keyword>
<dbReference type="InterPro" id="IPR002543">
    <property type="entry name" value="FtsK_dom"/>
</dbReference>
<dbReference type="InterPro" id="IPR018541">
    <property type="entry name" value="Ftsk_gamma"/>
</dbReference>
<dbReference type="AlphaFoldDB" id="A0A523UY84"/>
<dbReference type="EMBL" id="SOJN01000020">
    <property type="protein sequence ID" value="TET47463.1"/>
    <property type="molecule type" value="Genomic_DNA"/>
</dbReference>
<dbReference type="GO" id="GO:0005886">
    <property type="term" value="C:plasma membrane"/>
    <property type="evidence" value="ECO:0007669"/>
    <property type="project" value="UniProtKB-SubCell"/>
</dbReference>
<dbReference type="InterPro" id="IPR025199">
    <property type="entry name" value="FtsK_4TM"/>
</dbReference>